<feature type="transmembrane region" description="Helical" evidence="2">
    <location>
        <begin position="18"/>
        <end position="39"/>
    </location>
</feature>
<keyword evidence="2" id="KW-1133">Transmembrane helix</keyword>
<dbReference type="STRING" id="555500.I215_02808"/>
<evidence type="ECO:0000256" key="2">
    <source>
        <dbReference type="SAM" id="Phobius"/>
    </source>
</evidence>
<feature type="transmembrane region" description="Helical" evidence="2">
    <location>
        <begin position="235"/>
        <end position="252"/>
    </location>
</feature>
<dbReference type="EMBL" id="AMSG01000002">
    <property type="protein sequence ID" value="EKF56418.1"/>
    <property type="molecule type" value="Genomic_DNA"/>
</dbReference>
<dbReference type="Pfam" id="PF09622">
    <property type="entry name" value="DUF2391"/>
    <property type="match status" value="1"/>
</dbReference>
<evidence type="ECO:0000313" key="3">
    <source>
        <dbReference type="EMBL" id="EKF56418.1"/>
    </source>
</evidence>
<protein>
    <recommendedName>
        <fullName evidence="5">Integral membrane protein</fullName>
    </recommendedName>
</protein>
<reference evidence="3 4" key="1">
    <citation type="journal article" date="2012" name="J. Bacteriol.">
        <title>Genome Sequence of Galbibacter marinum Type Strain ck-I2-15.</title>
        <authorList>
            <person name="Lai Q."/>
            <person name="Li C."/>
            <person name="Shao Z."/>
        </authorList>
    </citation>
    <scope>NUCLEOTIDE SEQUENCE [LARGE SCALE GENOMIC DNA]</scope>
    <source>
        <strain evidence="4">ck-I2-15</strain>
    </source>
</reference>
<feature type="transmembrane region" description="Helical" evidence="2">
    <location>
        <begin position="264"/>
        <end position="287"/>
    </location>
</feature>
<keyword evidence="2" id="KW-0472">Membrane</keyword>
<dbReference type="AlphaFoldDB" id="K2P5Y7"/>
<keyword evidence="4" id="KW-1185">Reference proteome</keyword>
<evidence type="ECO:0008006" key="5">
    <source>
        <dbReference type="Google" id="ProtNLM"/>
    </source>
</evidence>
<dbReference type="InterPro" id="IPR024464">
    <property type="entry name" value="DUF2391"/>
</dbReference>
<evidence type="ECO:0000313" key="4">
    <source>
        <dbReference type="Proteomes" id="UP000007364"/>
    </source>
</evidence>
<organism evidence="3 4">
    <name type="scientific">Galbibacter marinus</name>
    <dbReference type="NCBI Taxonomy" id="555500"/>
    <lineage>
        <taxon>Bacteria</taxon>
        <taxon>Pseudomonadati</taxon>
        <taxon>Bacteroidota</taxon>
        <taxon>Flavobacteriia</taxon>
        <taxon>Flavobacteriales</taxon>
        <taxon>Flavobacteriaceae</taxon>
        <taxon>Galbibacter</taxon>
    </lineage>
</organism>
<feature type="compositionally biased region" description="Basic and acidic residues" evidence="1">
    <location>
        <begin position="133"/>
        <end position="157"/>
    </location>
</feature>
<keyword evidence="2" id="KW-0812">Transmembrane</keyword>
<dbReference type="NCBIfam" id="TIGR02587">
    <property type="entry name" value="TIGR02587 family membrane protein"/>
    <property type="match status" value="1"/>
</dbReference>
<feature type="transmembrane region" description="Helical" evidence="2">
    <location>
        <begin position="194"/>
        <end position="214"/>
    </location>
</feature>
<evidence type="ECO:0000256" key="1">
    <source>
        <dbReference type="SAM" id="MobiDB-lite"/>
    </source>
</evidence>
<dbReference type="InterPro" id="IPR013416">
    <property type="entry name" value="CHP02587_IM"/>
</dbReference>
<dbReference type="OrthoDB" id="147125at2"/>
<feature type="region of interest" description="Disordered" evidence="1">
    <location>
        <begin position="131"/>
        <end position="157"/>
    </location>
</feature>
<dbReference type="eggNOG" id="COG4711">
    <property type="taxonomic scope" value="Bacteria"/>
</dbReference>
<dbReference type="RefSeq" id="WP_008990437.1">
    <property type="nucleotide sequence ID" value="NZ_AMSG01000002.1"/>
</dbReference>
<sequence length="288" mass="32374">MILNKEETITLKEYGRGIIGGLLFSLPLLYTMELWWVGITASNEKLFVFVVFTFVMLLGYNKYAGMRPDSRFMDIVKESAEEIGIAFIVTFLFLRLINMINFEMSSDEIMGKVIVESMIGAIGISVGTAQLGQEKERDEEQSDSHKKENKDKEDKEKNPSTMKLWILSFCGATLFSASVAPTEEILQIAIASNKLHLLLMVLFNLSLSFIIFYFSDFKNTHTLKRGFKEILSHLAIAYLSALIISFLLLYFFELGKCGQCNFNLLIAKAIVLSIPATIGASAGRLLIK</sequence>
<feature type="transmembrane region" description="Helical" evidence="2">
    <location>
        <begin position="46"/>
        <end position="63"/>
    </location>
</feature>
<dbReference type="Proteomes" id="UP000007364">
    <property type="component" value="Unassembled WGS sequence"/>
</dbReference>
<name>K2P5Y7_9FLAO</name>
<proteinExistence type="predicted"/>
<accession>K2P5Y7</accession>
<comment type="caution">
    <text evidence="3">The sequence shown here is derived from an EMBL/GenBank/DDBJ whole genome shotgun (WGS) entry which is preliminary data.</text>
</comment>
<dbReference type="PATRIC" id="fig|555500.3.peg.585"/>
<gene>
    <name evidence="3" type="ORF">I215_02808</name>
</gene>
<feature type="transmembrane region" description="Helical" evidence="2">
    <location>
        <begin position="83"/>
        <end position="102"/>
    </location>
</feature>